<reference evidence="7 8" key="1">
    <citation type="submission" date="2024-03" db="EMBL/GenBank/DDBJ databases">
        <title>Human intestinal bacterial collection.</title>
        <authorList>
            <person name="Pauvert C."/>
            <person name="Hitch T.C.A."/>
            <person name="Clavel T."/>
        </authorList>
    </citation>
    <scope>NUCLEOTIDE SEQUENCE [LARGE SCALE GENOMIC DNA]</scope>
    <source>
        <strain evidence="7 8">CLA-SR-H021</strain>
    </source>
</reference>
<dbReference type="Pfam" id="PF00215">
    <property type="entry name" value="OMPdecase"/>
    <property type="match status" value="1"/>
</dbReference>
<feature type="domain" description="Orotidine 5'-phosphate decarboxylase" evidence="6">
    <location>
        <begin position="2"/>
        <end position="202"/>
    </location>
</feature>
<dbReference type="InterPro" id="IPR013785">
    <property type="entry name" value="Aldolase_TIM"/>
</dbReference>
<protein>
    <recommendedName>
        <fullName evidence="4">3-hexulose-6-phosphate synthase</fullName>
        <ecNumber evidence="4">4.1.2.43</ecNumber>
    </recommendedName>
</protein>
<dbReference type="Gene3D" id="3.20.20.70">
    <property type="entry name" value="Aldolase class I"/>
    <property type="match status" value="1"/>
</dbReference>
<dbReference type="InterPro" id="IPR011060">
    <property type="entry name" value="RibuloseP-bd_barrel"/>
</dbReference>
<dbReference type="EMBL" id="JBBMFM010000003">
    <property type="protein sequence ID" value="MEQ2423613.1"/>
    <property type="molecule type" value="Genomic_DNA"/>
</dbReference>
<sequence length="210" mass="22986">MKLQLALDAITLEDAVRIVKQVSSELDIVELGTPFTWTHPIETIGMFKREFPHNLILADYKIMDGGEYCAGLAYDAGADITTVSARTLDITIQGAVKAARDRGRLILADMMGVPSEEMASRAREVEALGVDYICIHRGLGVKDSPLENLKILKETVTQSQIAIAGGIDLDTLREIVPLKPDLVIVGSAIIRAENPLLMARTMRNIMKEAE</sequence>
<comment type="pathway">
    <text evidence="2">One-carbon metabolism; formaldehyde assimilation via RuMP pathway; D-fructose 6-phosphate from D-ribulose 5-phosphate and formaldehyde: step 1/2.</text>
</comment>
<gene>
    <name evidence="7" type="primary">hxlA</name>
    <name evidence="7" type="ORF">WMQ36_01375</name>
</gene>
<evidence type="ECO:0000313" key="7">
    <source>
        <dbReference type="EMBL" id="MEQ2423613.1"/>
    </source>
</evidence>
<comment type="similarity">
    <text evidence="3">Belongs to the HPS/KGPDC family. HPS subfamily.</text>
</comment>
<dbReference type="PANTHER" id="PTHR35039:SF3">
    <property type="entry name" value="3-KETO-L-GULONATE-6-PHOSPHATE DECARBOXYLASE SGBH-RELATED"/>
    <property type="match status" value="1"/>
</dbReference>
<dbReference type="SMART" id="SM00934">
    <property type="entry name" value="OMPdecase"/>
    <property type="match status" value="1"/>
</dbReference>
<evidence type="ECO:0000313" key="8">
    <source>
        <dbReference type="Proteomes" id="UP001454086"/>
    </source>
</evidence>
<organism evidence="7 8">
    <name type="scientific">Enterocloster hominis</name>
    <name type="common">ex Hitch et al. 2024</name>
    <dbReference type="NCBI Taxonomy" id="1917870"/>
    <lineage>
        <taxon>Bacteria</taxon>
        <taxon>Bacillati</taxon>
        <taxon>Bacillota</taxon>
        <taxon>Clostridia</taxon>
        <taxon>Lachnospirales</taxon>
        <taxon>Lachnospiraceae</taxon>
        <taxon>Enterocloster</taxon>
    </lineage>
</organism>
<dbReference type="Proteomes" id="UP001454086">
    <property type="component" value="Unassembled WGS sequence"/>
</dbReference>
<keyword evidence="8" id="KW-1185">Reference proteome</keyword>
<evidence type="ECO:0000256" key="2">
    <source>
        <dbReference type="ARBA" id="ARBA00005014"/>
    </source>
</evidence>
<name>A0ABV1CZQ1_9FIRM</name>
<proteinExistence type="inferred from homology"/>
<comment type="caution">
    <text evidence="7">The sequence shown here is derived from an EMBL/GenBank/DDBJ whole genome shotgun (WGS) entry which is preliminary data.</text>
</comment>
<dbReference type="InterPro" id="IPR017553">
    <property type="entry name" value="3-hexulose-6-phosphate_synth"/>
</dbReference>
<dbReference type="SUPFAM" id="SSF51366">
    <property type="entry name" value="Ribulose-phoshate binding barrel"/>
    <property type="match status" value="1"/>
</dbReference>
<evidence type="ECO:0000256" key="5">
    <source>
        <dbReference type="ARBA" id="ARBA00023239"/>
    </source>
</evidence>
<keyword evidence="5 7" id="KW-0456">Lyase</keyword>
<dbReference type="GO" id="GO:0043801">
    <property type="term" value="F:hexulose-6-phosphate synthase activity"/>
    <property type="evidence" value="ECO:0007669"/>
    <property type="project" value="UniProtKB-EC"/>
</dbReference>
<dbReference type="EC" id="4.1.2.43" evidence="4"/>
<comment type="catalytic activity">
    <reaction evidence="1">
        <text>D-ribulose 5-phosphate + formaldehyde = D-arabino-hex-3-ulose 6-phosphate</text>
        <dbReference type="Rhea" id="RHEA:25201"/>
        <dbReference type="ChEBI" id="CHEBI:16842"/>
        <dbReference type="ChEBI" id="CHEBI:58121"/>
        <dbReference type="ChEBI" id="CHEBI:58542"/>
        <dbReference type="EC" id="4.1.2.43"/>
    </reaction>
</comment>
<evidence type="ECO:0000256" key="3">
    <source>
        <dbReference type="ARBA" id="ARBA00006350"/>
    </source>
</evidence>
<dbReference type="InterPro" id="IPR001754">
    <property type="entry name" value="OMPdeCOase_dom"/>
</dbReference>
<accession>A0ABV1CZQ1</accession>
<evidence type="ECO:0000256" key="1">
    <source>
        <dbReference type="ARBA" id="ARBA00000718"/>
    </source>
</evidence>
<evidence type="ECO:0000259" key="6">
    <source>
        <dbReference type="SMART" id="SM00934"/>
    </source>
</evidence>
<evidence type="ECO:0000256" key="4">
    <source>
        <dbReference type="ARBA" id="ARBA00012890"/>
    </source>
</evidence>
<dbReference type="RefSeq" id="WP_008726660.1">
    <property type="nucleotide sequence ID" value="NZ_JBBMFM010000003.1"/>
</dbReference>
<dbReference type="PANTHER" id="PTHR35039">
    <property type="entry name" value="3-KETO-L-GULONATE-6-PHOSPHATE DECARBOXYLASE SGBH-RELATED"/>
    <property type="match status" value="1"/>
</dbReference>
<dbReference type="NCBIfam" id="TIGR03128">
    <property type="entry name" value="RuMP_HxlA"/>
    <property type="match status" value="1"/>
</dbReference>